<evidence type="ECO:0000313" key="3">
    <source>
        <dbReference type="EMBL" id="HAE2992582.1"/>
    </source>
</evidence>
<keyword evidence="1" id="KW-0812">Transmembrane</keyword>
<keyword evidence="1" id="KW-0472">Membrane</keyword>
<feature type="transmembrane region" description="Helical" evidence="1">
    <location>
        <begin position="58"/>
        <end position="84"/>
    </location>
</feature>
<reference evidence="2" key="1">
    <citation type="journal article" date="2018" name="Genome Biol.">
        <title>SKESA: strategic k-mer extension for scrupulous assemblies.</title>
        <authorList>
            <person name="Souvorov A."/>
            <person name="Agarwala R."/>
            <person name="Lipman D.J."/>
        </authorList>
    </citation>
    <scope>NUCLEOTIDE SEQUENCE</scope>
    <source>
        <strain evidence="2">151-85</strain>
        <strain evidence="3">313-87</strain>
        <strain evidence="4">464-85</strain>
    </source>
</reference>
<evidence type="ECO:0000256" key="1">
    <source>
        <dbReference type="SAM" id="Phobius"/>
    </source>
</evidence>
<protein>
    <submittedName>
        <fullName evidence="2">Uncharacterized protein</fullName>
    </submittedName>
</protein>
<evidence type="ECO:0000313" key="4">
    <source>
        <dbReference type="EMBL" id="HAE8505838.1"/>
    </source>
</evidence>
<name>A0A728LQ57_SALER</name>
<keyword evidence="1" id="KW-1133">Transmembrane helix</keyword>
<gene>
    <name evidence="3" type="ORF">GNC47_004742</name>
    <name evidence="2" type="ORF">GND17_004731</name>
    <name evidence="4" type="ORF">GND55_004734</name>
</gene>
<organism evidence="2">
    <name type="scientific">Salmonella enterica subsp. salamae serovar 58:d:z6</name>
    <dbReference type="NCBI Taxonomy" id="41517"/>
    <lineage>
        <taxon>Bacteria</taxon>
        <taxon>Pseudomonadati</taxon>
        <taxon>Pseudomonadota</taxon>
        <taxon>Gammaproteobacteria</taxon>
        <taxon>Enterobacterales</taxon>
        <taxon>Enterobacteriaceae</taxon>
        <taxon>Salmonella</taxon>
    </lineage>
</organism>
<comment type="caution">
    <text evidence="2">The sequence shown here is derived from an EMBL/GenBank/DDBJ whole genome shotgun (WGS) entry which is preliminary data.</text>
</comment>
<sequence>MCEEIRIARIIVFFCVFSMALLVVFFGFRFCKKNNIDMNTFPGMLEMYRRIFMFKNKVFSILMLAFIYGGALLGFIIFGVSLWAETQGCVFPTRYS</sequence>
<proteinExistence type="predicted"/>
<reference evidence="2" key="2">
    <citation type="submission" date="2018-07" db="EMBL/GenBank/DDBJ databases">
        <authorList>
            <consortium name="NCBI Pathogen Detection Project"/>
        </authorList>
    </citation>
    <scope>NUCLEOTIDE SEQUENCE</scope>
    <source>
        <strain evidence="2">151-85</strain>
        <strain evidence="3">313-87</strain>
        <strain evidence="4">464-85</strain>
    </source>
</reference>
<dbReference type="AlphaFoldDB" id="A0A728LQ57"/>
<evidence type="ECO:0000313" key="2">
    <source>
        <dbReference type="EMBL" id="HAE2718590.1"/>
    </source>
</evidence>
<feature type="transmembrane region" description="Helical" evidence="1">
    <location>
        <begin position="6"/>
        <end position="28"/>
    </location>
</feature>
<dbReference type="EMBL" id="DAATFF010000058">
    <property type="protein sequence ID" value="HAE8505838.1"/>
    <property type="molecule type" value="Genomic_DNA"/>
</dbReference>
<dbReference type="EMBL" id="DAARMD010000055">
    <property type="protein sequence ID" value="HAE2992582.1"/>
    <property type="molecule type" value="Genomic_DNA"/>
</dbReference>
<dbReference type="RefSeq" id="WP_139818431.1">
    <property type="nucleotide sequence ID" value="NZ_MXLI01000055.1"/>
</dbReference>
<dbReference type="EMBL" id="DAARJT010000050">
    <property type="protein sequence ID" value="HAE2718590.1"/>
    <property type="molecule type" value="Genomic_DNA"/>
</dbReference>
<accession>A0A728LQ57</accession>